<reference evidence="1 2" key="1">
    <citation type="submission" date="2015-07" db="EMBL/GenBank/DDBJ databases">
        <title>Genome sequencing of Kibdelosporangium phytohabitans.</title>
        <authorList>
            <person name="Qin S."/>
            <person name="Xing K."/>
        </authorList>
    </citation>
    <scope>NUCLEOTIDE SEQUENCE [LARGE SCALE GENOMIC DNA]</scope>
    <source>
        <strain evidence="1 2">KLBMP1111</strain>
    </source>
</reference>
<protein>
    <recommendedName>
        <fullName evidence="3">Minor tail protein</fullName>
    </recommendedName>
</protein>
<dbReference type="STRING" id="860235.AOZ06_07850"/>
<keyword evidence="2" id="KW-1185">Reference proteome</keyword>
<accession>A0A0N9HV94</accession>
<dbReference type="AlphaFoldDB" id="A0A0N9HV94"/>
<proteinExistence type="predicted"/>
<dbReference type="OrthoDB" id="3194419at2"/>
<evidence type="ECO:0000313" key="1">
    <source>
        <dbReference type="EMBL" id="ALG06857.1"/>
    </source>
</evidence>
<sequence>MTAAVLPAWRVFITDTRTGRVVDDLPYLDTPRYEYGINTAGGWGIRVPIGDTLSAQDLDELSDPWRFSIGVAIGNHIAQMGPLVGESYNDDDGLAVVDLSGGGIWNYLTTKRLLVTGDVNGTTIKTAAADVVFGPGATSPKGTPIPPANQNLSLHTIAKRMLQISMARTNGALPILLPADIAGTAEREYPGYDLAYLGERLMQVTQVEAGPEIEFRPRYVDETRTFVQWEMRIGTPAAGGRLGNLNGLHQWEYGKALVKVHMNRDGSQQTHTRYERGAGMERDLLLGYAADSSFATTFGWPLLEDVGGQHTSATEQSTLDNWAAGAVNTYKKPVTTWTAVIRLAGDNGFGEDTTSPSVFEFAVGDTAIFQMKGHRRIRDGRYLVRILSVAGDSRDTAKLNVQLIGEVT</sequence>
<dbReference type="KEGG" id="kphy:AOZ06_07850"/>
<evidence type="ECO:0008006" key="3">
    <source>
        <dbReference type="Google" id="ProtNLM"/>
    </source>
</evidence>
<dbReference type="RefSeq" id="WP_054288829.1">
    <property type="nucleotide sequence ID" value="NZ_CP012752.1"/>
</dbReference>
<organism evidence="1 2">
    <name type="scientific">Kibdelosporangium phytohabitans</name>
    <dbReference type="NCBI Taxonomy" id="860235"/>
    <lineage>
        <taxon>Bacteria</taxon>
        <taxon>Bacillati</taxon>
        <taxon>Actinomycetota</taxon>
        <taxon>Actinomycetes</taxon>
        <taxon>Pseudonocardiales</taxon>
        <taxon>Pseudonocardiaceae</taxon>
        <taxon>Kibdelosporangium</taxon>
    </lineage>
</organism>
<name>A0A0N9HV94_9PSEU</name>
<dbReference type="Proteomes" id="UP000063699">
    <property type="component" value="Chromosome"/>
</dbReference>
<dbReference type="EMBL" id="CP012752">
    <property type="protein sequence ID" value="ALG06857.1"/>
    <property type="molecule type" value="Genomic_DNA"/>
</dbReference>
<evidence type="ECO:0000313" key="2">
    <source>
        <dbReference type="Proteomes" id="UP000063699"/>
    </source>
</evidence>
<gene>
    <name evidence="1" type="ORF">AOZ06_07850</name>
</gene>